<sequence>MHAKFPSRRVENSLRALSKLETGTMGNGMSHLLLSTFVFIPCLYPCPSLPLFLHILLTRLVPPPHITNTRQTPGTHSPTDAKPVTTPPPNSSNSSSSAKSPSPPSLTLAPRAPFITPNSVSPDLCKIDLTRSANGLTGLLMGVASSLLASTAEEGK</sequence>
<feature type="region of interest" description="Disordered" evidence="1">
    <location>
        <begin position="64"/>
        <end position="113"/>
    </location>
</feature>
<dbReference type="AlphaFoldDB" id="A0A8E2E6J6"/>
<accession>A0A8E2E6J6</accession>
<evidence type="ECO:0000313" key="2">
    <source>
        <dbReference type="EMBL" id="OCK78331.1"/>
    </source>
</evidence>
<organism evidence="2 3">
    <name type="scientific">Lepidopterella palustris CBS 459.81</name>
    <dbReference type="NCBI Taxonomy" id="1314670"/>
    <lineage>
        <taxon>Eukaryota</taxon>
        <taxon>Fungi</taxon>
        <taxon>Dikarya</taxon>
        <taxon>Ascomycota</taxon>
        <taxon>Pezizomycotina</taxon>
        <taxon>Dothideomycetes</taxon>
        <taxon>Pleosporomycetidae</taxon>
        <taxon>Mytilinidiales</taxon>
        <taxon>Argynnaceae</taxon>
        <taxon>Lepidopterella</taxon>
    </lineage>
</organism>
<feature type="compositionally biased region" description="Low complexity" evidence="1">
    <location>
        <begin position="91"/>
        <end position="113"/>
    </location>
</feature>
<feature type="compositionally biased region" description="Polar residues" evidence="1">
    <location>
        <begin position="66"/>
        <end position="78"/>
    </location>
</feature>
<dbReference type="EMBL" id="KV745067">
    <property type="protein sequence ID" value="OCK78331.1"/>
    <property type="molecule type" value="Genomic_DNA"/>
</dbReference>
<proteinExistence type="predicted"/>
<keyword evidence="3" id="KW-1185">Reference proteome</keyword>
<name>A0A8E2E6J6_9PEZI</name>
<reference evidence="2 3" key="1">
    <citation type="journal article" date="2016" name="Nat. Commun.">
        <title>Ectomycorrhizal ecology is imprinted in the genome of the dominant symbiotic fungus Cenococcum geophilum.</title>
        <authorList>
            <consortium name="DOE Joint Genome Institute"/>
            <person name="Peter M."/>
            <person name="Kohler A."/>
            <person name="Ohm R.A."/>
            <person name="Kuo A."/>
            <person name="Krutzmann J."/>
            <person name="Morin E."/>
            <person name="Arend M."/>
            <person name="Barry K.W."/>
            <person name="Binder M."/>
            <person name="Choi C."/>
            <person name="Clum A."/>
            <person name="Copeland A."/>
            <person name="Grisel N."/>
            <person name="Haridas S."/>
            <person name="Kipfer T."/>
            <person name="LaButti K."/>
            <person name="Lindquist E."/>
            <person name="Lipzen A."/>
            <person name="Maire R."/>
            <person name="Meier B."/>
            <person name="Mihaltcheva S."/>
            <person name="Molinier V."/>
            <person name="Murat C."/>
            <person name="Poggeler S."/>
            <person name="Quandt C.A."/>
            <person name="Sperisen C."/>
            <person name="Tritt A."/>
            <person name="Tisserant E."/>
            <person name="Crous P.W."/>
            <person name="Henrissat B."/>
            <person name="Nehls U."/>
            <person name="Egli S."/>
            <person name="Spatafora J.W."/>
            <person name="Grigoriev I.V."/>
            <person name="Martin F.M."/>
        </authorList>
    </citation>
    <scope>NUCLEOTIDE SEQUENCE [LARGE SCALE GENOMIC DNA]</scope>
    <source>
        <strain evidence="2 3">CBS 459.81</strain>
    </source>
</reference>
<dbReference type="Proteomes" id="UP000250266">
    <property type="component" value="Unassembled WGS sequence"/>
</dbReference>
<evidence type="ECO:0000313" key="3">
    <source>
        <dbReference type="Proteomes" id="UP000250266"/>
    </source>
</evidence>
<gene>
    <name evidence="2" type="ORF">K432DRAFT_383958</name>
</gene>
<evidence type="ECO:0000256" key="1">
    <source>
        <dbReference type="SAM" id="MobiDB-lite"/>
    </source>
</evidence>
<protein>
    <submittedName>
        <fullName evidence="2">Uncharacterized protein</fullName>
    </submittedName>
</protein>